<sequence length="133" mass="14256">MKPDKHGKKQGKRALPKAFKESQWGKGQSGNPKGRPVKGDCLTSLLKDEIEKICPDDKDGKTWKELIVIATMRLAIEGNKAALKEVWERVDGKVPQAITGKDGGPLEATVSLLDLVKRANGGGSPDGGSEVPE</sequence>
<reference evidence="3" key="1">
    <citation type="submission" date="2020-03" db="EMBL/GenBank/DDBJ databases">
        <title>The deep terrestrial virosphere.</title>
        <authorList>
            <person name="Holmfeldt K."/>
            <person name="Nilsson E."/>
            <person name="Simone D."/>
            <person name="Lopez-Fernandez M."/>
            <person name="Wu X."/>
            <person name="de Brujin I."/>
            <person name="Lundin D."/>
            <person name="Andersson A."/>
            <person name="Bertilsson S."/>
            <person name="Dopson M."/>
        </authorList>
    </citation>
    <scope>NUCLEOTIDE SEQUENCE</scope>
    <source>
        <strain evidence="3">MM415A02284</strain>
        <strain evidence="4">MM415B02792</strain>
    </source>
</reference>
<feature type="domain" description="DUF5681" evidence="2">
    <location>
        <begin position="20"/>
        <end position="93"/>
    </location>
</feature>
<gene>
    <name evidence="3" type="ORF">MM415A02284_0008</name>
    <name evidence="4" type="ORF">MM415B02792_0004</name>
</gene>
<feature type="region of interest" description="Disordered" evidence="1">
    <location>
        <begin position="1"/>
        <end position="38"/>
    </location>
</feature>
<accession>A0A6M3JXB4</accession>
<feature type="compositionally biased region" description="Basic residues" evidence="1">
    <location>
        <begin position="1"/>
        <end position="15"/>
    </location>
</feature>
<organism evidence="3">
    <name type="scientific">viral metagenome</name>
    <dbReference type="NCBI Taxonomy" id="1070528"/>
    <lineage>
        <taxon>unclassified sequences</taxon>
        <taxon>metagenomes</taxon>
        <taxon>organismal metagenomes</taxon>
    </lineage>
</organism>
<dbReference type="EMBL" id="MT142766">
    <property type="protein sequence ID" value="QJA88264.1"/>
    <property type="molecule type" value="Genomic_DNA"/>
</dbReference>
<dbReference type="InterPro" id="IPR043736">
    <property type="entry name" value="DUF5681"/>
</dbReference>
<evidence type="ECO:0000259" key="2">
    <source>
        <dbReference type="Pfam" id="PF18932"/>
    </source>
</evidence>
<dbReference type="Pfam" id="PF18932">
    <property type="entry name" value="DUF5681"/>
    <property type="match status" value="1"/>
</dbReference>
<evidence type="ECO:0000313" key="3">
    <source>
        <dbReference type="EMBL" id="QJA73652.1"/>
    </source>
</evidence>
<dbReference type="AlphaFoldDB" id="A0A6M3JXB4"/>
<name>A0A6M3JXB4_9ZZZZ</name>
<protein>
    <recommendedName>
        <fullName evidence="2">DUF5681 domain-containing protein</fullName>
    </recommendedName>
</protein>
<dbReference type="EMBL" id="MT142042">
    <property type="protein sequence ID" value="QJA73652.1"/>
    <property type="molecule type" value="Genomic_DNA"/>
</dbReference>
<evidence type="ECO:0000256" key="1">
    <source>
        <dbReference type="SAM" id="MobiDB-lite"/>
    </source>
</evidence>
<proteinExistence type="predicted"/>
<evidence type="ECO:0000313" key="4">
    <source>
        <dbReference type="EMBL" id="QJA88264.1"/>
    </source>
</evidence>